<comment type="caution">
    <text evidence="3">The sequence shown here is derived from an EMBL/GenBank/DDBJ whole genome shotgun (WGS) entry which is preliminary data.</text>
</comment>
<feature type="domain" description="Gfo/Idh/MocA-like oxidoreductase N-terminal" evidence="1">
    <location>
        <begin position="10"/>
        <end position="126"/>
    </location>
</feature>
<evidence type="ECO:0000259" key="1">
    <source>
        <dbReference type="Pfam" id="PF01408"/>
    </source>
</evidence>
<organism evidence="3 4">
    <name type="scientific">Thalassospira profundimaris</name>
    <dbReference type="NCBI Taxonomy" id="502049"/>
    <lineage>
        <taxon>Bacteria</taxon>
        <taxon>Pseudomonadati</taxon>
        <taxon>Pseudomonadota</taxon>
        <taxon>Alphaproteobacteria</taxon>
        <taxon>Rhodospirillales</taxon>
        <taxon>Thalassospiraceae</taxon>
        <taxon>Thalassospira</taxon>
    </lineage>
</organism>
<dbReference type="EMBL" id="JPWH01000014">
    <property type="protein sequence ID" value="RCK46461.1"/>
    <property type="molecule type" value="Genomic_DNA"/>
</dbReference>
<dbReference type="SUPFAM" id="SSF55347">
    <property type="entry name" value="Glyceraldehyde-3-phosphate dehydrogenase-like, C-terminal domain"/>
    <property type="match status" value="1"/>
</dbReference>
<dbReference type="GO" id="GO:0000166">
    <property type="term" value="F:nucleotide binding"/>
    <property type="evidence" value="ECO:0007669"/>
    <property type="project" value="InterPro"/>
</dbReference>
<evidence type="ECO:0008006" key="5">
    <source>
        <dbReference type="Google" id="ProtNLM"/>
    </source>
</evidence>
<dbReference type="PANTHER" id="PTHR43377:SF1">
    <property type="entry name" value="BILIVERDIN REDUCTASE A"/>
    <property type="match status" value="1"/>
</dbReference>
<dbReference type="InterPro" id="IPR055170">
    <property type="entry name" value="GFO_IDH_MocA-like_dom"/>
</dbReference>
<dbReference type="AlphaFoldDB" id="A0A367X132"/>
<gene>
    <name evidence="3" type="ORF">TH25_16515</name>
</gene>
<dbReference type="InterPro" id="IPR036291">
    <property type="entry name" value="NAD(P)-bd_dom_sf"/>
</dbReference>
<feature type="domain" description="GFO/IDH/MocA-like oxidoreductase" evidence="2">
    <location>
        <begin position="134"/>
        <end position="233"/>
    </location>
</feature>
<evidence type="ECO:0000259" key="2">
    <source>
        <dbReference type="Pfam" id="PF22725"/>
    </source>
</evidence>
<evidence type="ECO:0000313" key="3">
    <source>
        <dbReference type="EMBL" id="RCK46461.1"/>
    </source>
</evidence>
<accession>A0A367X132</accession>
<dbReference type="Pfam" id="PF22725">
    <property type="entry name" value="GFO_IDH_MocA_C3"/>
    <property type="match status" value="1"/>
</dbReference>
<dbReference type="Gene3D" id="3.30.360.10">
    <property type="entry name" value="Dihydrodipicolinate Reductase, domain 2"/>
    <property type="match status" value="1"/>
</dbReference>
<sequence>MSRRYLMVLLGIVGLGAAAHAFLEPLKRHPDFVIAAVCDSNAVVRDEFAATFGVPGYGCLSDMLADGVCNAVYIGTPTDLHHAQVLEALCAGLHVLVEKPMAITVEESRDMSRKAKENGLALVVGHSHSHDLPIRKMREIILSGRLGAVRMVNTMCYTDWVRRPRRADELKPELGGGITYRQGAHQFDILCSLCHEPVVEVSANVFDWDSERSTIGAHVVRLLFKNGAVGTAIYNGYGNFLSSELTGEVGEWGFVAAKREKPSPLSGASEEEELRKKQIRSKNAIANDAPHQPHFGLTIVSCERGDIRQSPDGLLIYTDGGQEEVLLSRDKSPRDLVLDEFSQAIRQEAVLHDGQWGAAIIEICSAALTSSQTGKPVRIPHC</sequence>
<dbReference type="Pfam" id="PF01408">
    <property type="entry name" value="GFO_IDH_MocA"/>
    <property type="match status" value="1"/>
</dbReference>
<reference evidence="3 4" key="1">
    <citation type="submission" date="2014-07" db="EMBL/GenBank/DDBJ databases">
        <title>Draft genome sequence of Thalassospira profundimaris S25-3-2.</title>
        <authorList>
            <person name="Lai Q."/>
            <person name="Shao Z."/>
        </authorList>
    </citation>
    <scope>NUCLEOTIDE SEQUENCE [LARGE SCALE GENOMIC DNA]</scope>
    <source>
        <strain evidence="3 4">S25-3-2</strain>
    </source>
</reference>
<evidence type="ECO:0000313" key="4">
    <source>
        <dbReference type="Proteomes" id="UP000252517"/>
    </source>
</evidence>
<dbReference type="SUPFAM" id="SSF51735">
    <property type="entry name" value="NAD(P)-binding Rossmann-fold domains"/>
    <property type="match status" value="1"/>
</dbReference>
<proteinExistence type="predicted"/>
<dbReference type="PANTHER" id="PTHR43377">
    <property type="entry name" value="BILIVERDIN REDUCTASE A"/>
    <property type="match status" value="1"/>
</dbReference>
<dbReference type="Proteomes" id="UP000252517">
    <property type="component" value="Unassembled WGS sequence"/>
</dbReference>
<name>A0A367X132_9PROT</name>
<dbReference type="InterPro" id="IPR000683">
    <property type="entry name" value="Gfo/Idh/MocA-like_OxRdtase_N"/>
</dbReference>
<dbReference type="Gene3D" id="3.40.50.720">
    <property type="entry name" value="NAD(P)-binding Rossmann-like Domain"/>
    <property type="match status" value="1"/>
</dbReference>
<protein>
    <recommendedName>
        <fullName evidence="5">Oxidoreductase</fullName>
    </recommendedName>
</protein>
<dbReference type="InterPro" id="IPR051450">
    <property type="entry name" value="Gfo/Idh/MocA_Oxidoreductases"/>
</dbReference>